<dbReference type="Proteomes" id="UP000244910">
    <property type="component" value="Chromosome"/>
</dbReference>
<proteinExistence type="predicted"/>
<accession>A0A2U8DM35</accession>
<dbReference type="EMBL" id="CP020953">
    <property type="protein sequence ID" value="AWI03471.1"/>
    <property type="molecule type" value="Genomic_DNA"/>
</dbReference>
<evidence type="ECO:0000313" key="2">
    <source>
        <dbReference type="Proteomes" id="UP000244910"/>
    </source>
</evidence>
<keyword evidence="2" id="KW-1185">Reference proteome</keyword>
<gene>
    <name evidence="1" type="ORF">B9W14_02865</name>
</gene>
<sequence>MDNVIIENRTIKKRFRFEGNDFSLARPIMFDCKNVKYMDIHNGTTTNFELNSIKTLIKIDIPLLLPLQDRKRYDISLNRFQTFKVWHRIKRKGEENYSALIKDLPEVFSSLEILAEGIPFEDPGKIEPPGSKFLATLLCEKIIEKILYYINIGKENKLGLEDNLINYELHYFEKQKNIFYNQPDFSIYIFCDGIIKVEGDHYKLEDTYVDRSNLLKEQIGIEQFIINTSQTYTNFRSKLNNAINLFLYYCSQHSRAISKLNEEEIRDLFLVNINSNFGNGEGEAFNFDGKLDFKIKNPENQCEFASGEFKLWTGEKSFDEIYYQGTEKHCSGYESAVYLIIISDRKDILTVNNKIIEKLKSYDKVLYDGSNKLTNIAIEKSKTYFYETAFNGRLDNISLCIGICDIYYEPR</sequence>
<name>A0A2U8DM35_9CLOT</name>
<dbReference type="KEGG" id="cdrk:B9W14_02865"/>
<dbReference type="AlphaFoldDB" id="A0A2U8DM35"/>
<dbReference type="OrthoDB" id="5447244at2"/>
<reference evidence="2" key="1">
    <citation type="submission" date="2017-04" db="EMBL/GenBank/DDBJ databases">
        <authorList>
            <person name="Song Y."/>
            <person name="Cho B.-K."/>
        </authorList>
    </citation>
    <scope>NUCLEOTIDE SEQUENCE [LARGE SCALE GENOMIC DNA]</scope>
    <source>
        <strain evidence="2">SL1</strain>
    </source>
</reference>
<protein>
    <submittedName>
        <fullName evidence="1">Uncharacterized protein</fullName>
    </submittedName>
</protein>
<organism evidence="1 2">
    <name type="scientific">Clostridium drakei</name>
    <dbReference type="NCBI Taxonomy" id="332101"/>
    <lineage>
        <taxon>Bacteria</taxon>
        <taxon>Bacillati</taxon>
        <taxon>Bacillota</taxon>
        <taxon>Clostridia</taxon>
        <taxon>Eubacteriales</taxon>
        <taxon>Clostridiaceae</taxon>
        <taxon>Clostridium</taxon>
    </lineage>
</organism>
<evidence type="ECO:0000313" key="1">
    <source>
        <dbReference type="EMBL" id="AWI03471.1"/>
    </source>
</evidence>
<dbReference type="RefSeq" id="WP_032078993.1">
    <property type="nucleotide sequence ID" value="NZ_CP020953.1"/>
</dbReference>